<keyword evidence="2" id="KW-0378">Hydrolase</keyword>
<gene>
    <name evidence="4" type="primary">scyR4</name>
</gene>
<dbReference type="InterPro" id="IPR036380">
    <property type="entry name" value="Isochorismatase-like_sf"/>
</dbReference>
<dbReference type="GO" id="GO:0016787">
    <property type="term" value="F:hydrolase activity"/>
    <property type="evidence" value="ECO:0007669"/>
    <property type="project" value="UniProtKB-KW"/>
</dbReference>
<sequence>MDKTALLVMDVQGGMVSRLPTAQTFIPLLSKTVAAARPFVKIIYATVSFRPGHPEIAPSNVIFSAALKSGAFVAGSPETVIDPSIAPQEGDILVEKKRVSAFAGSGLDVILRGLGIETLVLTGISTGGVVLSTVCEAADKDFKLVILKDLCADPDQAVHNVLMENVFTKRGEVLGAEEWLEKLKA</sequence>
<evidence type="ECO:0000256" key="2">
    <source>
        <dbReference type="ARBA" id="ARBA00022801"/>
    </source>
</evidence>
<proteinExistence type="inferred from homology"/>
<organism evidence="4">
    <name type="scientific">Scytalidium album</name>
    <dbReference type="NCBI Taxonomy" id="1525810"/>
    <lineage>
        <taxon>Eukaryota</taxon>
        <taxon>Fungi</taxon>
        <taxon>Dikarya</taxon>
        <taxon>Ascomycota</taxon>
        <taxon>Pezizomycotina</taxon>
        <taxon>Leotiomycetes</taxon>
        <taxon>Leotiomycetes incertae sedis</taxon>
        <taxon>Scytalidium</taxon>
    </lineage>
</organism>
<dbReference type="Gene3D" id="3.40.50.850">
    <property type="entry name" value="Isochorismatase-like"/>
    <property type="match status" value="1"/>
</dbReference>
<dbReference type="AlphaFoldDB" id="A0A8A5D5K7"/>
<dbReference type="CDD" id="cd00431">
    <property type="entry name" value="cysteine_hydrolases"/>
    <property type="match status" value="1"/>
</dbReference>
<evidence type="ECO:0000259" key="3">
    <source>
        <dbReference type="Pfam" id="PF00857"/>
    </source>
</evidence>
<evidence type="ECO:0000313" key="4">
    <source>
        <dbReference type="EMBL" id="QTE76004.1"/>
    </source>
</evidence>
<protein>
    <submittedName>
        <fullName evidence="4">ScyR4</fullName>
    </submittedName>
</protein>
<dbReference type="EMBL" id="MT724050">
    <property type="protein sequence ID" value="QTE76004.1"/>
    <property type="molecule type" value="Genomic_DNA"/>
</dbReference>
<feature type="domain" description="Isochorismatase-like" evidence="3">
    <location>
        <begin position="4"/>
        <end position="177"/>
    </location>
</feature>
<dbReference type="InterPro" id="IPR000868">
    <property type="entry name" value="Isochorismatase-like_dom"/>
</dbReference>
<dbReference type="Pfam" id="PF00857">
    <property type="entry name" value="Isochorismatase"/>
    <property type="match status" value="1"/>
</dbReference>
<dbReference type="InterPro" id="IPR050272">
    <property type="entry name" value="Isochorismatase-like_hydrls"/>
</dbReference>
<name>A0A8A5D5K7_9PEZI</name>
<evidence type="ECO:0000256" key="1">
    <source>
        <dbReference type="ARBA" id="ARBA00006336"/>
    </source>
</evidence>
<dbReference type="PANTHER" id="PTHR43540:SF1">
    <property type="entry name" value="ISOCHORISMATASE HYDROLASE"/>
    <property type="match status" value="1"/>
</dbReference>
<reference evidence="4" key="1">
    <citation type="journal article" date="2020" name="Chem. Sci.">
        <title>Uncovering biosynthetic relationships between antifungal nonadrides and octadrides.</title>
        <authorList>
            <person name="de Mattos-Shipley K.M.J."/>
            <person name="Spencer C."/>
            <person name="Greco C."/>
            <person name="Heard D.M."/>
            <person name="O'Flynn D.E."/>
            <person name="Dao T.T."/>
            <person name="Song Z."/>
            <person name="Mulholland N.P."/>
            <person name="Vincent J.L."/>
            <person name="Simpson T.J."/>
            <person name="Cox R.R."/>
            <person name="Bailey A.M."/>
            <person name="Willis C.L."/>
        </authorList>
    </citation>
    <scope>NUCLEOTIDE SEQUENCE</scope>
    <source>
        <strain evidence="4">UAMH 3620</strain>
    </source>
</reference>
<dbReference type="PANTHER" id="PTHR43540">
    <property type="entry name" value="PEROXYUREIDOACRYLATE/UREIDOACRYLATE AMIDOHYDROLASE-RELATED"/>
    <property type="match status" value="1"/>
</dbReference>
<comment type="similarity">
    <text evidence="1">Belongs to the isochorismatase family.</text>
</comment>
<dbReference type="SUPFAM" id="SSF52499">
    <property type="entry name" value="Isochorismatase-like hydrolases"/>
    <property type="match status" value="1"/>
</dbReference>
<accession>A0A8A5D5K7</accession>